<accession>A0A2N5ITF2</accession>
<proteinExistence type="predicted"/>
<dbReference type="RefSeq" id="WP_101625553.1">
    <property type="nucleotide sequence ID" value="NZ_CP071591.1"/>
</dbReference>
<dbReference type="EMBL" id="NMWV01000010">
    <property type="protein sequence ID" value="PLS25221.1"/>
    <property type="molecule type" value="Genomic_DNA"/>
</dbReference>
<gene>
    <name evidence="1" type="ORF">Tam1G_0787</name>
</gene>
<sequence>MKTHKAIAQILRTAQNEHRCAYSTIPSEQLALQRRAQAGELINTYRGSPSLYAEQQYWNALTPPDQTLHIAKALAIAHPNWVFGGLVAASAYGFEHQWCLHDGSVSIMTQNHGSEQRHPRLKRVYMPQASSLAMRDSVTGLLLAPPAHTLIECARTYDFRFALPFFDSAFAQGISSEQVLTACSTLRTDCTPIFRLLQQANSRSENGGESLMRGTIYEEQFVMPRIQVPVKDPQTGTNYRVDFVWRLDDGRIIVAEYDGTEKYINPDMTNNRSIQQVVAKERERDAGLHRAGASDVVHLSFSEVYDRIPLRIKLLKAGIPLRSN</sequence>
<dbReference type="AlphaFoldDB" id="A0A2N5ITF2"/>
<name>A0A2N5ITF2_9BIFI</name>
<dbReference type="Proteomes" id="UP000234855">
    <property type="component" value="Unassembled WGS sequence"/>
</dbReference>
<reference evidence="1 2" key="1">
    <citation type="submission" date="2017-07" db="EMBL/GenBank/DDBJ databases">
        <title>Bifidobacterium novel species.</title>
        <authorList>
            <person name="Lugli G.A."/>
            <person name="Milani C."/>
            <person name="Duranti S."/>
            <person name="Mangifesta M."/>
        </authorList>
    </citation>
    <scope>NUCLEOTIDE SEQUENCE [LARGE SCALE GENOMIC DNA]</scope>
    <source>
        <strain evidence="1 2">45</strain>
    </source>
</reference>
<protein>
    <submittedName>
        <fullName evidence="1">CTP synthase</fullName>
    </submittedName>
</protein>
<comment type="caution">
    <text evidence="1">The sequence shown here is derived from an EMBL/GenBank/DDBJ whole genome shotgun (WGS) entry which is preliminary data.</text>
</comment>
<evidence type="ECO:0000313" key="2">
    <source>
        <dbReference type="Proteomes" id="UP000234855"/>
    </source>
</evidence>
<evidence type="ECO:0000313" key="1">
    <source>
        <dbReference type="EMBL" id="PLS25221.1"/>
    </source>
</evidence>
<organism evidence="1 2">
    <name type="scientific">Bifidobacterium imperatoris</name>
    <dbReference type="NCBI Taxonomy" id="2020965"/>
    <lineage>
        <taxon>Bacteria</taxon>
        <taxon>Bacillati</taxon>
        <taxon>Actinomycetota</taxon>
        <taxon>Actinomycetes</taxon>
        <taxon>Bifidobacteriales</taxon>
        <taxon>Bifidobacteriaceae</taxon>
        <taxon>Bifidobacterium</taxon>
    </lineage>
</organism>